<reference evidence="1" key="1">
    <citation type="journal article" date="2013" name="Genetics">
        <title>The draft genome and transcriptome of Panagrellus redivivus are shaped by the harsh demands of a free-living lifestyle.</title>
        <authorList>
            <person name="Srinivasan J."/>
            <person name="Dillman A.R."/>
            <person name="Macchietto M.G."/>
            <person name="Heikkinen L."/>
            <person name="Lakso M."/>
            <person name="Fracchia K.M."/>
            <person name="Antoshechkin I."/>
            <person name="Mortazavi A."/>
            <person name="Wong G."/>
            <person name="Sternberg P.W."/>
        </authorList>
    </citation>
    <scope>NUCLEOTIDE SEQUENCE [LARGE SCALE GENOMIC DNA]</scope>
    <source>
        <strain evidence="1">MT8872</strain>
    </source>
</reference>
<dbReference type="Proteomes" id="UP000492821">
    <property type="component" value="Unassembled WGS sequence"/>
</dbReference>
<accession>A0A7E4V6Z1</accession>
<proteinExistence type="predicted"/>
<evidence type="ECO:0000313" key="2">
    <source>
        <dbReference type="WBParaSite" id="Pan_g17342.t1"/>
    </source>
</evidence>
<dbReference type="AlphaFoldDB" id="A0A7E4V6Z1"/>
<evidence type="ECO:0000313" key="1">
    <source>
        <dbReference type="Proteomes" id="UP000492821"/>
    </source>
</evidence>
<reference evidence="2" key="2">
    <citation type="submission" date="2020-10" db="UniProtKB">
        <authorList>
            <consortium name="WormBaseParasite"/>
        </authorList>
    </citation>
    <scope>IDENTIFICATION</scope>
</reference>
<organism evidence="1 2">
    <name type="scientific">Panagrellus redivivus</name>
    <name type="common">Microworm</name>
    <dbReference type="NCBI Taxonomy" id="6233"/>
    <lineage>
        <taxon>Eukaryota</taxon>
        <taxon>Metazoa</taxon>
        <taxon>Ecdysozoa</taxon>
        <taxon>Nematoda</taxon>
        <taxon>Chromadorea</taxon>
        <taxon>Rhabditida</taxon>
        <taxon>Tylenchina</taxon>
        <taxon>Panagrolaimomorpha</taxon>
        <taxon>Panagrolaimoidea</taxon>
        <taxon>Panagrolaimidae</taxon>
        <taxon>Panagrellus</taxon>
    </lineage>
</organism>
<dbReference type="WBParaSite" id="Pan_g17342.t1">
    <property type="protein sequence ID" value="Pan_g17342.t1"/>
    <property type="gene ID" value="Pan_g17342"/>
</dbReference>
<name>A0A7E4V6Z1_PANRE</name>
<protein>
    <submittedName>
        <fullName evidence="2">Tudor domain-containing protein</fullName>
    </submittedName>
</protein>
<sequence length="362" mass="42378">MNHRWNRCDDFVSTQPFFGFAKDDSHLERVIVTNLYDTKVWSEKKKMFAPKSRYFSQYTVHPITASVTAAVPSALFHGIKKNFPQKDVAGIVVAFSPERFKYRLVEKIVRAAAEAQYRNYRLINVRDALFMGVAYAENVDMPIWSMCLFVIINEKDFHITVYYRTDKGYLPRIEHVIPYDMEHPEEVVNRLKPLRLFLMDYHSVCAATYIKEEPLAILKQIFGQKWFAASMNDPDAFYHQHLCIAGGVVKGRYLIGAEDMHYFNVIECCPYDFQVRDAHDEVLVQFFVAHQALPLERNGKASSTSKYLLFYCRSSTNPEWFRMRTIIVDHRLETVQLQLKVDINCEYRLLIDGNEGMDYRPK</sequence>
<keyword evidence="1" id="KW-1185">Reference proteome</keyword>